<dbReference type="GeneID" id="116303095"/>
<dbReference type="Gene3D" id="2.130.10.30">
    <property type="entry name" value="Regulator of chromosome condensation 1/beta-lactamase-inhibitor protein II"/>
    <property type="match status" value="2"/>
</dbReference>
<sequence>MFGFGYNVFGQICSLKEKKCDNYEHGGLSVIDVPVQVDISLSEDVVKIQSSWTNTFLLKKNGTVTTSGWIPGTKALGNVNNFLPGEVVQDISCSCNKVALLSKAKKLFLWNDFMHENSFPTVVKLKESLSMIRCGDLLTIVLTDDGHLGQLVTDSSTTQDEEVLVSFAEITFSHCVQTVSCGKEHVLILTDKGAVFSFGGGSRGQIGNGRLDQQDEPKPIEALSGITIRVTSCGGWHSAVITSCGDLYMWGWNKDGQVGVSYNNTDIPQEVPVQIQAVPVPVVFSNDSVTDVSCGSRHTAAITCNGELWTWGFGFYGQLGHGSRKSCRKPTMVKFSPTLSTLTKMTKKSIHCNHWNTFVSVKKDATNH</sequence>
<evidence type="ECO:0000313" key="2">
    <source>
        <dbReference type="Proteomes" id="UP000515163"/>
    </source>
</evidence>
<dbReference type="RefSeq" id="XP_031568411.1">
    <property type="nucleotide sequence ID" value="XM_031712551.1"/>
</dbReference>
<dbReference type="PROSITE" id="PS00626">
    <property type="entry name" value="RCC1_2"/>
    <property type="match status" value="1"/>
</dbReference>
<feature type="repeat" description="RCC1" evidence="1">
    <location>
        <begin position="245"/>
        <end position="305"/>
    </location>
</feature>
<accession>A0A6P8IMZ4</accession>
<dbReference type="Pfam" id="PF00415">
    <property type="entry name" value="RCC1"/>
    <property type="match status" value="3"/>
</dbReference>
<protein>
    <submittedName>
        <fullName evidence="3">X-linked retinitis pigmentosa GTPase regulator-like</fullName>
    </submittedName>
</protein>
<feature type="repeat" description="RCC1" evidence="1">
    <location>
        <begin position="193"/>
        <end position="244"/>
    </location>
</feature>
<dbReference type="InterPro" id="IPR052830">
    <property type="entry name" value="RCC1_domain-containing"/>
</dbReference>
<proteinExistence type="predicted"/>
<evidence type="ECO:0000313" key="3">
    <source>
        <dbReference type="RefSeq" id="XP_031568411.1"/>
    </source>
</evidence>
<dbReference type="PANTHER" id="PTHR46849">
    <property type="entry name" value="RCC1 DOMAIN-CONTAINING PROTEIN 1"/>
    <property type="match status" value="1"/>
</dbReference>
<evidence type="ECO:0000256" key="1">
    <source>
        <dbReference type="PROSITE-ProRule" id="PRU00235"/>
    </source>
</evidence>
<reference evidence="3" key="1">
    <citation type="submission" date="2025-08" db="UniProtKB">
        <authorList>
            <consortium name="RefSeq"/>
        </authorList>
    </citation>
    <scope>IDENTIFICATION</scope>
    <source>
        <tissue evidence="3">Tentacle</tissue>
    </source>
</reference>
<dbReference type="PROSITE" id="PS50012">
    <property type="entry name" value="RCC1_3"/>
    <property type="match status" value="3"/>
</dbReference>
<dbReference type="OrthoDB" id="5370059at2759"/>
<gene>
    <name evidence="3" type="primary">LOC116303095</name>
</gene>
<dbReference type="InterPro" id="IPR000408">
    <property type="entry name" value="Reg_chr_condens"/>
</dbReference>
<dbReference type="PRINTS" id="PR00633">
    <property type="entry name" value="RCCNDNSATION"/>
</dbReference>
<keyword evidence="2" id="KW-1185">Reference proteome</keyword>
<dbReference type="Proteomes" id="UP000515163">
    <property type="component" value="Unplaced"/>
</dbReference>
<organism evidence="2 3">
    <name type="scientific">Actinia tenebrosa</name>
    <name type="common">Australian red waratah sea anemone</name>
    <dbReference type="NCBI Taxonomy" id="6105"/>
    <lineage>
        <taxon>Eukaryota</taxon>
        <taxon>Metazoa</taxon>
        <taxon>Cnidaria</taxon>
        <taxon>Anthozoa</taxon>
        <taxon>Hexacorallia</taxon>
        <taxon>Actiniaria</taxon>
        <taxon>Actiniidae</taxon>
        <taxon>Actinia</taxon>
    </lineage>
</organism>
<dbReference type="KEGG" id="aten:116303095"/>
<dbReference type="InParanoid" id="A0A6P8IMZ4"/>
<dbReference type="AlphaFoldDB" id="A0A6P8IMZ4"/>
<name>A0A6P8IMZ4_ACTTE</name>
<dbReference type="PANTHER" id="PTHR46849:SF1">
    <property type="entry name" value="RCC1 DOMAIN-CONTAINING PROTEIN 1"/>
    <property type="match status" value="1"/>
</dbReference>
<feature type="repeat" description="RCC1" evidence="1">
    <location>
        <begin position="306"/>
        <end position="363"/>
    </location>
</feature>
<dbReference type="SUPFAM" id="SSF50985">
    <property type="entry name" value="RCC1/BLIP-II"/>
    <property type="match status" value="1"/>
</dbReference>
<dbReference type="InterPro" id="IPR009091">
    <property type="entry name" value="RCC1/BLIP-II"/>
</dbReference>